<organism evidence="8">
    <name type="scientific">Rhodnius prolixus</name>
    <name type="common">Triatomid bug</name>
    <dbReference type="NCBI Taxonomy" id="13249"/>
    <lineage>
        <taxon>Eukaryota</taxon>
        <taxon>Metazoa</taxon>
        <taxon>Ecdysozoa</taxon>
        <taxon>Arthropoda</taxon>
        <taxon>Hexapoda</taxon>
        <taxon>Insecta</taxon>
        <taxon>Pterygota</taxon>
        <taxon>Neoptera</taxon>
        <taxon>Paraneoptera</taxon>
        <taxon>Hemiptera</taxon>
        <taxon>Heteroptera</taxon>
        <taxon>Panheteroptera</taxon>
        <taxon>Cimicomorpha</taxon>
        <taxon>Reduviidae</taxon>
        <taxon>Triatominae</taxon>
        <taxon>Rhodnius</taxon>
    </lineage>
</organism>
<keyword evidence="1" id="KW-0031">Aminopeptidase</keyword>
<proteinExistence type="inferred from homology"/>
<comment type="catalytic activity">
    <reaction evidence="7">
        <text>N-terminal N(alpha)-acetyl-L-cysteinyl-L-aspartyl-[protein] + H2O = N-terminal L-aspartyl-[protein] + N-acetyl-L-cysteine</text>
        <dbReference type="Rhea" id="RHEA:74579"/>
        <dbReference type="Rhea" id="RHEA-COMP:12669"/>
        <dbReference type="Rhea" id="RHEA-COMP:18395"/>
        <dbReference type="ChEBI" id="CHEBI:15377"/>
        <dbReference type="ChEBI" id="CHEBI:64720"/>
        <dbReference type="ChEBI" id="CHEBI:78236"/>
        <dbReference type="ChEBI" id="CHEBI:193599"/>
    </reaction>
    <physiologicalReaction direction="left-to-right" evidence="7">
        <dbReference type="Rhea" id="RHEA:74580"/>
    </physiologicalReaction>
</comment>
<evidence type="ECO:0000256" key="3">
    <source>
        <dbReference type="ARBA" id="ARBA00022801"/>
    </source>
</evidence>
<dbReference type="AlphaFoldDB" id="A0A4P6D9S3"/>
<evidence type="ECO:0000313" key="8">
    <source>
        <dbReference type="EMBL" id="MOY45776.1"/>
    </source>
</evidence>
<protein>
    <recommendedName>
        <fullName evidence="5">Actin maturation protease</fullName>
    </recommendedName>
    <alternativeName>
        <fullName evidence="6">Actin aminopeptidase ACTMAP</fullName>
    </alternativeName>
</protein>
<evidence type="ECO:0000256" key="4">
    <source>
        <dbReference type="ARBA" id="ARBA00034725"/>
    </source>
</evidence>
<dbReference type="Pfam" id="PF21646">
    <property type="entry name" value="ACTMAP-like_C"/>
    <property type="match status" value="1"/>
</dbReference>
<keyword evidence="3" id="KW-0378">Hydrolase</keyword>
<accession>A0A4P6D9S3</accession>
<dbReference type="RefSeq" id="XP_073999698.1">
    <property type="nucleotide sequence ID" value="XM_074143597.1"/>
</dbReference>
<reference evidence="8" key="1">
    <citation type="submission" date="2019-04" db="EMBL/GenBank/DDBJ databases">
        <title>Analysis of the testis transcriptome of the Chagas disease vector Rhodnius prolixus.</title>
        <authorList>
            <person name="Cesar J."/>
            <person name="Ribeiro J.M."/>
            <person name="Pereira M.H."/>
            <person name="Araujo R.N."/>
            <person name="Gontijo N.F."/>
            <person name="Pessoa G."/>
            <person name="Sant'Anna M.V."/>
            <person name="Sorgine M.H."/>
            <person name="Majerowicz D."/>
            <person name="Carvalho A.B."/>
            <person name="Braz G."/>
            <person name="Mesquita R."/>
            <person name="Lagerblad P.O."/>
            <person name="Koerich L.B."/>
        </authorList>
    </citation>
    <scope>NUCLEOTIDE SEQUENCE</scope>
</reference>
<evidence type="ECO:0000256" key="2">
    <source>
        <dbReference type="ARBA" id="ARBA00022670"/>
    </source>
</evidence>
<dbReference type="PANTHER" id="PTHR28631:SF1">
    <property type="entry name" value="ACTIN MATURATION PROTEASE"/>
    <property type="match status" value="1"/>
</dbReference>
<keyword evidence="2" id="KW-0645">Protease</keyword>
<sequence>MSAFDSVQYCRRHNSSLYTREDAINTINQRWHALNYTTSKFVLSPDYFRYYHLTPSLQSGPTCGIVALSMISSVCVPPQTAEELLRIAQSLGYTRYGEMFSAYSMLSLIQNSSVKNTFMPKLYEGGLTIRRAEIINLIMDGALLLIPYDADRDHSPGMFGGHKAHWAVICGLILDGADCLLVGRQGKSRHPTLWPIDQLDSSNLNLYEIDPQRLSSSKDYVIENIASSLRGMYIVLAPKSCSNNK</sequence>
<evidence type="ECO:0000256" key="1">
    <source>
        <dbReference type="ARBA" id="ARBA00022438"/>
    </source>
</evidence>
<dbReference type="GO" id="GO:0004177">
    <property type="term" value="F:aminopeptidase activity"/>
    <property type="evidence" value="ECO:0007669"/>
    <property type="project" value="UniProtKB-KW"/>
</dbReference>
<dbReference type="GO" id="GO:0006508">
    <property type="term" value="P:proteolysis"/>
    <property type="evidence" value="ECO:0007669"/>
    <property type="project" value="UniProtKB-KW"/>
</dbReference>
<comment type="similarity">
    <text evidence="4">Belongs to the ACTMAP family.</text>
</comment>
<name>A0A4P6D9S3_RHOPR</name>
<dbReference type="PANTHER" id="PTHR28631">
    <property type="entry name" value="UPF0692 PROTEIN C19ORF54"/>
    <property type="match status" value="1"/>
</dbReference>
<evidence type="ECO:0000256" key="7">
    <source>
        <dbReference type="ARBA" id="ARBA00049041"/>
    </source>
</evidence>
<dbReference type="InterPro" id="IPR040043">
    <property type="entry name" value="ACTMAP"/>
</dbReference>
<evidence type="ECO:0000256" key="6">
    <source>
        <dbReference type="ARBA" id="ARBA00034908"/>
    </source>
</evidence>
<evidence type="ECO:0000256" key="5">
    <source>
        <dbReference type="ARBA" id="ARBA00034848"/>
    </source>
</evidence>
<dbReference type="EMBL" id="GHKJ01000746">
    <property type="protein sequence ID" value="MOY45776.1"/>
    <property type="molecule type" value="Transcribed_RNA"/>
</dbReference>
<dbReference type="GeneID" id="141462030"/>